<dbReference type="EC" id="3.1.1.29" evidence="1"/>
<name>X1PTF3_9ZZZZ</name>
<organism evidence="6">
    <name type="scientific">marine sediment metagenome</name>
    <dbReference type="NCBI Taxonomy" id="412755"/>
    <lineage>
        <taxon>unclassified sequences</taxon>
        <taxon>metagenomes</taxon>
        <taxon>ecological metagenomes</taxon>
    </lineage>
</organism>
<dbReference type="InterPro" id="IPR036416">
    <property type="entry name" value="Pept_tRNA_hydro_sf"/>
</dbReference>
<dbReference type="NCBIfam" id="TIGR00447">
    <property type="entry name" value="pth"/>
    <property type="match status" value="1"/>
</dbReference>
<evidence type="ECO:0000256" key="4">
    <source>
        <dbReference type="ARBA" id="ARBA00022884"/>
    </source>
</evidence>
<dbReference type="PANTHER" id="PTHR17224">
    <property type="entry name" value="PEPTIDYL-TRNA HYDROLASE"/>
    <property type="match status" value="1"/>
</dbReference>
<evidence type="ECO:0000256" key="3">
    <source>
        <dbReference type="ARBA" id="ARBA00022801"/>
    </source>
</evidence>
<proteinExistence type="inferred from homology"/>
<gene>
    <name evidence="6" type="ORF">S12H4_07180</name>
</gene>
<protein>
    <recommendedName>
        <fullName evidence="1">peptidyl-tRNA hydrolase</fullName>
        <ecNumber evidence="1">3.1.1.29</ecNumber>
    </recommendedName>
</protein>
<evidence type="ECO:0000313" key="6">
    <source>
        <dbReference type="EMBL" id="GAI59103.1"/>
    </source>
</evidence>
<accession>X1PTF3</accession>
<dbReference type="GO" id="GO:0004045">
    <property type="term" value="F:peptidyl-tRNA hydrolase activity"/>
    <property type="evidence" value="ECO:0007669"/>
    <property type="project" value="UniProtKB-EC"/>
</dbReference>
<dbReference type="GO" id="GO:0000049">
    <property type="term" value="F:tRNA binding"/>
    <property type="evidence" value="ECO:0007669"/>
    <property type="project" value="UniProtKB-KW"/>
</dbReference>
<dbReference type="Gene3D" id="3.40.50.1470">
    <property type="entry name" value="Peptidyl-tRNA hydrolase"/>
    <property type="match status" value="1"/>
</dbReference>
<dbReference type="InterPro" id="IPR001328">
    <property type="entry name" value="Pept_tRNA_hydro"/>
</dbReference>
<evidence type="ECO:0000256" key="5">
    <source>
        <dbReference type="ARBA" id="ARBA00038063"/>
    </source>
</evidence>
<reference evidence="6" key="1">
    <citation type="journal article" date="2014" name="Front. Microbiol.">
        <title>High frequency of phylogenetically diverse reductive dehalogenase-homologous genes in deep subseafloor sedimentary metagenomes.</title>
        <authorList>
            <person name="Kawai M."/>
            <person name="Futagami T."/>
            <person name="Toyoda A."/>
            <person name="Takaki Y."/>
            <person name="Nishi S."/>
            <person name="Hori S."/>
            <person name="Arai W."/>
            <person name="Tsubouchi T."/>
            <person name="Morono Y."/>
            <person name="Uchiyama I."/>
            <person name="Ito T."/>
            <person name="Fujiyama A."/>
            <person name="Inagaki F."/>
            <person name="Takami H."/>
        </authorList>
    </citation>
    <scope>NUCLEOTIDE SEQUENCE</scope>
    <source>
        <strain evidence="6">Expedition CK06-06</strain>
    </source>
</reference>
<dbReference type="Pfam" id="PF01195">
    <property type="entry name" value="Pept_tRNA_hydro"/>
    <property type="match status" value="1"/>
</dbReference>
<dbReference type="CDD" id="cd00462">
    <property type="entry name" value="PTH"/>
    <property type="match status" value="1"/>
</dbReference>
<dbReference type="InterPro" id="IPR018171">
    <property type="entry name" value="Pept_tRNA_hydro_CS"/>
</dbReference>
<evidence type="ECO:0000256" key="2">
    <source>
        <dbReference type="ARBA" id="ARBA00022555"/>
    </source>
</evidence>
<comment type="caution">
    <text evidence="6">The sequence shown here is derived from an EMBL/GenBank/DDBJ whole genome shotgun (WGS) entry which is preliminary data.</text>
</comment>
<keyword evidence="4" id="KW-0694">RNA-binding</keyword>
<sequence length="159" mass="17286">MKLIVGLGNPGRGYAHNRHNVGFVCLNHFAKKQGIRFDRKQGKARIGTGKVAGSKVVLARPQTYMNLSGQSVSRLIKKFNIHLDDLLVIHDDLDLPLGKIRISHGSSSGGHKGINSIISSLGSQDFSRLRVGIGRPTTEGFGETSEADIVTYHSMNLLL</sequence>
<comment type="similarity">
    <text evidence="5">Belongs to the PTH family.</text>
</comment>
<dbReference type="SUPFAM" id="SSF53178">
    <property type="entry name" value="Peptidyl-tRNA hydrolase-like"/>
    <property type="match status" value="1"/>
</dbReference>
<dbReference type="PANTHER" id="PTHR17224:SF1">
    <property type="entry name" value="PEPTIDYL-TRNA HYDROLASE"/>
    <property type="match status" value="1"/>
</dbReference>
<evidence type="ECO:0000256" key="1">
    <source>
        <dbReference type="ARBA" id="ARBA00013260"/>
    </source>
</evidence>
<keyword evidence="2" id="KW-0820">tRNA-binding</keyword>
<dbReference type="AlphaFoldDB" id="X1PTF3"/>
<keyword evidence="3" id="KW-0378">Hydrolase</keyword>
<dbReference type="EMBL" id="BARW01002615">
    <property type="protein sequence ID" value="GAI59103.1"/>
    <property type="molecule type" value="Genomic_DNA"/>
</dbReference>
<dbReference type="HAMAP" id="MF_00083">
    <property type="entry name" value="Pept_tRNA_hydro_bact"/>
    <property type="match status" value="1"/>
</dbReference>
<dbReference type="PROSITE" id="PS01195">
    <property type="entry name" value="PEPT_TRNA_HYDROL_1"/>
    <property type="match status" value="1"/>
</dbReference>